<evidence type="ECO:0000256" key="13">
    <source>
        <dbReference type="HAMAP-Rule" id="MF_03141"/>
    </source>
</evidence>
<keyword evidence="9 13" id="KW-0206">Cytoskeleton</keyword>
<dbReference type="PRINTS" id="PR00320">
    <property type="entry name" value="GPROTEINBRPT"/>
</dbReference>
<evidence type="ECO:0000256" key="14">
    <source>
        <dbReference type="PROSITE-ProRule" id="PRU00221"/>
    </source>
</evidence>
<dbReference type="SUPFAM" id="SSF109925">
    <property type="entry name" value="Lissencephaly-1 protein (Lis-1, PAF-AH alpha) N-terminal domain"/>
    <property type="match status" value="1"/>
</dbReference>
<dbReference type="PANTHER" id="PTHR22847:SF637">
    <property type="entry name" value="WD REPEAT DOMAIN 5B"/>
    <property type="match status" value="1"/>
</dbReference>
<evidence type="ECO:0000256" key="5">
    <source>
        <dbReference type="ARBA" id="ARBA00022701"/>
    </source>
</evidence>
<dbReference type="GO" id="GO:0070840">
    <property type="term" value="F:dynein complex binding"/>
    <property type="evidence" value="ECO:0007669"/>
    <property type="project" value="UniProtKB-UniRule"/>
</dbReference>
<evidence type="ECO:0000313" key="17">
    <source>
        <dbReference type="Proteomes" id="UP001278766"/>
    </source>
</evidence>
<dbReference type="CDD" id="cd00200">
    <property type="entry name" value="WD40"/>
    <property type="match status" value="1"/>
</dbReference>
<dbReference type="InterPro" id="IPR056795">
    <property type="entry name" value="PAC1-like_LisH-like_dom"/>
</dbReference>
<dbReference type="InterPro" id="IPR015943">
    <property type="entry name" value="WD40/YVTN_repeat-like_dom_sf"/>
</dbReference>
<evidence type="ECO:0000256" key="10">
    <source>
        <dbReference type="ARBA" id="ARBA00023306"/>
    </source>
</evidence>
<comment type="subunit">
    <text evidence="13">Self-associates. Interacts with NDL1 and dynein.</text>
</comment>
<dbReference type="InterPro" id="IPR017252">
    <property type="entry name" value="Dynein_regulator_LIS1"/>
</dbReference>
<dbReference type="PANTHER" id="PTHR22847">
    <property type="entry name" value="WD40 REPEAT PROTEIN"/>
    <property type="match status" value="1"/>
</dbReference>
<comment type="domain">
    <text evidence="13">Dimerization mediated by the LisH domain may be required to activate dynein.</text>
</comment>
<dbReference type="EMBL" id="JAUEPN010000004">
    <property type="protein sequence ID" value="KAK3296182.1"/>
    <property type="molecule type" value="Genomic_DNA"/>
</dbReference>
<comment type="function">
    <text evidence="13">Positively regulates the activity of the minus-end directed microtubule motor protein dynein. May enhance dynein-mediated microtubule sliding by targeting dynein to the microtubule plus end. Required for nuclear migration during vegetative growth as well as development. Required for retrograde early endosome (EE) transport from the hyphal tip. Required for localization of dynein to the mitotic spindle poles. Recruits additional proteins to the dynein complex at SPBs.</text>
</comment>
<dbReference type="GO" id="GO:0000132">
    <property type="term" value="P:establishment of mitotic spindle orientation"/>
    <property type="evidence" value="ECO:0007669"/>
    <property type="project" value="UniProtKB-UniRule"/>
</dbReference>
<evidence type="ECO:0000256" key="12">
    <source>
        <dbReference type="ARBA" id="ARBA00043913"/>
    </source>
</evidence>
<dbReference type="PROSITE" id="PS50294">
    <property type="entry name" value="WD_REPEATS_REGION"/>
    <property type="match status" value="4"/>
</dbReference>
<dbReference type="SUPFAM" id="SSF50978">
    <property type="entry name" value="WD40 repeat-like"/>
    <property type="match status" value="1"/>
</dbReference>
<gene>
    <name evidence="13" type="primary">PAC1</name>
    <name evidence="13" type="synonym">LIS1</name>
    <name evidence="16" type="ORF">B0H64DRAFT_417692</name>
</gene>
<proteinExistence type="inferred from homology"/>
<dbReference type="GO" id="GO:0005874">
    <property type="term" value="C:microtubule"/>
    <property type="evidence" value="ECO:0007669"/>
    <property type="project" value="UniProtKB-KW"/>
</dbReference>
<comment type="subcellular location">
    <subcellularLocation>
        <location evidence="13">Cytoplasm</location>
        <location evidence="13">Cytoskeleton</location>
    </subcellularLocation>
    <subcellularLocation>
        <location evidence="13">Cytoplasm</location>
        <location evidence="13">Cytoskeleton</location>
        <location evidence="13">Spindle pole</location>
    </subcellularLocation>
    <text evidence="13">Localizes to the plus ends of microtubules at the hyphal tip and the mitotic spindle poles.</text>
</comment>
<dbReference type="FunFam" id="1.20.960.30:FF:000002">
    <property type="entry name" value="Platelet-activating factor acetylhydrolase ib"/>
    <property type="match status" value="1"/>
</dbReference>
<feature type="domain" description="PAC1-like LisH-like dimerisation" evidence="15">
    <location>
        <begin position="8"/>
        <end position="42"/>
    </location>
</feature>
<comment type="caution">
    <text evidence="16">The sequence shown here is derived from an EMBL/GenBank/DDBJ whole genome shotgun (WGS) entry which is preliminary data.</text>
</comment>
<evidence type="ECO:0000256" key="9">
    <source>
        <dbReference type="ARBA" id="ARBA00023212"/>
    </source>
</evidence>
<dbReference type="Proteomes" id="UP001278766">
    <property type="component" value="Unassembled WGS sequence"/>
</dbReference>
<organism evidence="16 17">
    <name type="scientific">Chaetomium fimeti</name>
    <dbReference type="NCBI Taxonomy" id="1854472"/>
    <lineage>
        <taxon>Eukaryota</taxon>
        <taxon>Fungi</taxon>
        <taxon>Dikarya</taxon>
        <taxon>Ascomycota</taxon>
        <taxon>Pezizomycotina</taxon>
        <taxon>Sordariomycetes</taxon>
        <taxon>Sordariomycetidae</taxon>
        <taxon>Sordariales</taxon>
        <taxon>Chaetomiaceae</taxon>
        <taxon>Chaetomium</taxon>
    </lineage>
</organism>
<dbReference type="InterPro" id="IPR037190">
    <property type="entry name" value="LIS1_N"/>
</dbReference>
<evidence type="ECO:0000256" key="2">
    <source>
        <dbReference type="ARBA" id="ARBA00022490"/>
    </source>
</evidence>
<accession>A0AAE0HGK4</accession>
<evidence type="ECO:0000256" key="11">
    <source>
        <dbReference type="ARBA" id="ARBA00038415"/>
    </source>
</evidence>
<dbReference type="InterPro" id="IPR019775">
    <property type="entry name" value="WD40_repeat_CS"/>
</dbReference>
<protein>
    <recommendedName>
        <fullName evidence="13">Nuclear distribution protein PAC1</fullName>
    </recommendedName>
    <alternativeName>
        <fullName evidence="13">Lissencephaly-1 homolog</fullName>
        <shortName evidence="13">LIS-1</shortName>
    </alternativeName>
    <alternativeName>
        <fullName evidence="13">nudF homolog</fullName>
    </alternativeName>
</protein>
<dbReference type="InterPro" id="IPR036322">
    <property type="entry name" value="WD40_repeat_dom_sf"/>
</dbReference>
<dbReference type="SMART" id="SM00320">
    <property type="entry name" value="WD40"/>
    <property type="match status" value="6"/>
</dbReference>
<keyword evidence="10 13" id="KW-0131">Cell cycle</keyword>
<dbReference type="HAMAP" id="MF_03141">
    <property type="entry name" value="lis1"/>
    <property type="match status" value="1"/>
</dbReference>
<dbReference type="GO" id="GO:1990234">
    <property type="term" value="C:transferase complex"/>
    <property type="evidence" value="ECO:0007669"/>
    <property type="project" value="UniProtKB-ARBA"/>
</dbReference>
<evidence type="ECO:0000256" key="4">
    <source>
        <dbReference type="ARBA" id="ARBA00022618"/>
    </source>
</evidence>
<dbReference type="GO" id="GO:0000922">
    <property type="term" value="C:spindle pole"/>
    <property type="evidence" value="ECO:0007669"/>
    <property type="project" value="UniProtKB-SubCell"/>
</dbReference>
<reference evidence="16" key="2">
    <citation type="submission" date="2023-06" db="EMBL/GenBank/DDBJ databases">
        <authorList>
            <consortium name="Lawrence Berkeley National Laboratory"/>
            <person name="Haridas S."/>
            <person name="Hensen N."/>
            <person name="Bonometti L."/>
            <person name="Westerberg I."/>
            <person name="Brannstrom I.O."/>
            <person name="Guillou S."/>
            <person name="Cros-Aarteil S."/>
            <person name="Calhoun S."/>
            <person name="Kuo A."/>
            <person name="Mondo S."/>
            <person name="Pangilinan J."/>
            <person name="Riley R."/>
            <person name="Labutti K."/>
            <person name="Andreopoulos B."/>
            <person name="Lipzen A."/>
            <person name="Chen C."/>
            <person name="Yanf M."/>
            <person name="Daum C."/>
            <person name="Ng V."/>
            <person name="Clum A."/>
            <person name="Steindorff A."/>
            <person name="Ohm R."/>
            <person name="Martin F."/>
            <person name="Silar P."/>
            <person name="Natvig D."/>
            <person name="Lalanne C."/>
            <person name="Gautier V."/>
            <person name="Ament-Velasquez S.L."/>
            <person name="Kruys A."/>
            <person name="Hutchinson M.I."/>
            <person name="Powell A.J."/>
            <person name="Barry K."/>
            <person name="Miller A.N."/>
            <person name="Grigoriev I.V."/>
            <person name="Debuchy R."/>
            <person name="Gladieux P."/>
            <person name="Thoren M.H."/>
            <person name="Johannesson H."/>
        </authorList>
    </citation>
    <scope>NUCLEOTIDE SEQUENCE</scope>
    <source>
        <strain evidence="16">CBS 168.71</strain>
    </source>
</reference>
<dbReference type="PROSITE" id="PS50082">
    <property type="entry name" value="WD_REPEATS_2"/>
    <property type="match status" value="6"/>
</dbReference>
<evidence type="ECO:0000259" key="15">
    <source>
        <dbReference type="Pfam" id="PF24951"/>
    </source>
</evidence>
<evidence type="ECO:0000256" key="8">
    <source>
        <dbReference type="ARBA" id="ARBA00023054"/>
    </source>
</evidence>
<dbReference type="Pfam" id="PF24951">
    <property type="entry name" value="LisH_PAC1"/>
    <property type="match status" value="1"/>
</dbReference>
<evidence type="ECO:0000256" key="6">
    <source>
        <dbReference type="ARBA" id="ARBA00022737"/>
    </source>
</evidence>
<dbReference type="GO" id="GO:0005875">
    <property type="term" value="C:microtubule associated complex"/>
    <property type="evidence" value="ECO:0007669"/>
    <property type="project" value="UniProtKB-UniRule"/>
</dbReference>
<dbReference type="Gene3D" id="1.20.960.30">
    <property type="match status" value="1"/>
</dbReference>
<comment type="similarity">
    <text evidence="13">Belongs to the WD repeat LIS1/nudF family.</text>
</comment>
<keyword evidence="6" id="KW-0677">Repeat</keyword>
<dbReference type="PROSITE" id="PS00678">
    <property type="entry name" value="WD_REPEATS_1"/>
    <property type="match status" value="2"/>
</dbReference>
<dbReference type="PROSITE" id="PS50896">
    <property type="entry name" value="LISH"/>
    <property type="match status" value="1"/>
</dbReference>
<sequence>MRGILTGRQADELHKSIIAYLSANNLSSVATTLRTELGLGEDAFDSETATKYQTLLEKKWTGAARLQKKAMDLEFRNNALQSEVDNAATASLSKPQDPAEWLPRSPPRYLLESHQAIVNCIAFHPAFSVLASGSDDYTIKIWDWELGELERTLKGHTKAVLDVDYGGPTGGILLASCSSDSTIKLWDPADDYKNIRTLSGHEHSISAVRFVPGGIPGHTNLLASASGDKTLRLWDATTGFCIRTLTGHTGWVRDVCPSPDGHYLLSAGSDQTARLWAISPTTTPQTNPDNTNSTNDDNLPILTGHTNGIQTCTFAPPSTHPYLAALANHKKPPPTTGATATSPPAYAATGSRDKTIRLWDTRSGTCFATLAGHDNWVNGVVFHPGGRYLLSVGDDRTCVRVLGGGVHGGFVTCLRLGGERGGERGGEKWGDDGVQIRGVVATGEGLYIVSNPRLRGSSS</sequence>
<dbReference type="Gene3D" id="2.130.10.10">
    <property type="entry name" value="YVTN repeat-like/Quinoprotein amine dehydrogenase"/>
    <property type="match status" value="1"/>
</dbReference>
<evidence type="ECO:0000256" key="1">
    <source>
        <dbReference type="ARBA" id="ARBA00022448"/>
    </source>
</evidence>
<dbReference type="GO" id="GO:0005737">
    <property type="term" value="C:cytoplasm"/>
    <property type="evidence" value="ECO:0007669"/>
    <property type="project" value="UniProtKB-UniRule"/>
</dbReference>
<name>A0AAE0HGK4_9PEZI</name>
<dbReference type="InterPro" id="IPR006594">
    <property type="entry name" value="LisH"/>
</dbReference>
<dbReference type="GO" id="GO:0051301">
    <property type="term" value="P:cell division"/>
    <property type="evidence" value="ECO:0007669"/>
    <property type="project" value="UniProtKB-KW"/>
</dbReference>
<dbReference type="Pfam" id="PF00400">
    <property type="entry name" value="WD40"/>
    <property type="match status" value="6"/>
</dbReference>
<feature type="repeat" description="WD" evidence="14">
    <location>
        <begin position="153"/>
        <end position="187"/>
    </location>
</feature>
<feature type="repeat" description="WD" evidence="14">
    <location>
        <begin position="111"/>
        <end position="152"/>
    </location>
</feature>
<feature type="repeat" description="WD" evidence="14">
    <location>
        <begin position="245"/>
        <end position="286"/>
    </location>
</feature>
<dbReference type="InterPro" id="IPR001680">
    <property type="entry name" value="WD40_rpt"/>
</dbReference>
<dbReference type="AlphaFoldDB" id="A0AAE0HGK4"/>
<evidence type="ECO:0000256" key="7">
    <source>
        <dbReference type="ARBA" id="ARBA00022776"/>
    </source>
</evidence>
<keyword evidence="8 13" id="KW-0175">Coiled coil</keyword>
<comment type="similarity">
    <text evidence="11">Belongs to the WD repeat MDV1/CAF4 family.</text>
</comment>
<dbReference type="GO" id="GO:0051012">
    <property type="term" value="P:microtubule sliding"/>
    <property type="evidence" value="ECO:0007669"/>
    <property type="project" value="UniProtKB-UniRule"/>
</dbReference>
<feature type="repeat" description="WD" evidence="14">
    <location>
        <begin position="348"/>
        <end position="369"/>
    </location>
</feature>
<keyword evidence="17" id="KW-1185">Reference proteome</keyword>
<keyword evidence="7 13" id="KW-0498">Mitosis</keyword>
<evidence type="ECO:0000256" key="3">
    <source>
        <dbReference type="ARBA" id="ARBA00022574"/>
    </source>
</evidence>
<dbReference type="PIRSF" id="PIRSF037647">
    <property type="entry name" value="Dynein_regulator_Lis1"/>
    <property type="match status" value="1"/>
</dbReference>
<feature type="repeat" description="WD" evidence="14">
    <location>
        <begin position="198"/>
        <end position="244"/>
    </location>
</feature>
<dbReference type="InterPro" id="IPR020472">
    <property type="entry name" value="WD40_PAC1"/>
</dbReference>
<evidence type="ECO:0000313" key="16">
    <source>
        <dbReference type="EMBL" id="KAK3296182.1"/>
    </source>
</evidence>
<feature type="repeat" description="WD" evidence="14">
    <location>
        <begin position="370"/>
        <end position="397"/>
    </location>
</feature>
<keyword evidence="5 13" id="KW-0493">Microtubule</keyword>
<keyword evidence="3 14" id="KW-0853">WD repeat</keyword>
<keyword evidence="1 13" id="KW-0813">Transport</keyword>
<reference evidence="16" key="1">
    <citation type="journal article" date="2023" name="Mol. Phylogenet. Evol.">
        <title>Genome-scale phylogeny and comparative genomics of the fungal order Sordariales.</title>
        <authorList>
            <person name="Hensen N."/>
            <person name="Bonometti L."/>
            <person name="Westerberg I."/>
            <person name="Brannstrom I.O."/>
            <person name="Guillou S."/>
            <person name="Cros-Aarteil S."/>
            <person name="Calhoun S."/>
            <person name="Haridas S."/>
            <person name="Kuo A."/>
            <person name="Mondo S."/>
            <person name="Pangilinan J."/>
            <person name="Riley R."/>
            <person name="LaButti K."/>
            <person name="Andreopoulos B."/>
            <person name="Lipzen A."/>
            <person name="Chen C."/>
            <person name="Yan M."/>
            <person name="Daum C."/>
            <person name="Ng V."/>
            <person name="Clum A."/>
            <person name="Steindorff A."/>
            <person name="Ohm R.A."/>
            <person name="Martin F."/>
            <person name="Silar P."/>
            <person name="Natvig D.O."/>
            <person name="Lalanne C."/>
            <person name="Gautier V."/>
            <person name="Ament-Velasquez S.L."/>
            <person name="Kruys A."/>
            <person name="Hutchinson M.I."/>
            <person name="Powell A.J."/>
            <person name="Barry K."/>
            <person name="Miller A.N."/>
            <person name="Grigoriev I.V."/>
            <person name="Debuchy R."/>
            <person name="Gladieux P."/>
            <person name="Hiltunen Thoren M."/>
            <person name="Johannesson H."/>
        </authorList>
    </citation>
    <scope>NUCLEOTIDE SEQUENCE</scope>
    <source>
        <strain evidence="16">CBS 168.71</strain>
    </source>
</reference>
<keyword evidence="4 13" id="KW-0132">Cell division</keyword>
<keyword evidence="2 13" id="KW-0963">Cytoplasm</keyword>
<comment type="function">
    <text evidence="12">Involved in mitochondrial fission. Acts as an adapter protein required to form mitochondrial fission complexes. Formation of these complexes is required to promote constriction and fission of the mitochondrial compartment at a late step in mitochondrial division.</text>
</comment>